<organism evidence="1">
    <name type="scientific">Cacopsylla melanoneura</name>
    <dbReference type="NCBI Taxonomy" id="428564"/>
    <lineage>
        <taxon>Eukaryota</taxon>
        <taxon>Metazoa</taxon>
        <taxon>Ecdysozoa</taxon>
        <taxon>Arthropoda</taxon>
        <taxon>Hexapoda</taxon>
        <taxon>Insecta</taxon>
        <taxon>Pterygota</taxon>
        <taxon>Neoptera</taxon>
        <taxon>Paraneoptera</taxon>
        <taxon>Hemiptera</taxon>
        <taxon>Sternorrhyncha</taxon>
        <taxon>Psylloidea</taxon>
        <taxon>Psyllidae</taxon>
        <taxon>Psyllinae</taxon>
        <taxon>Cacopsylla</taxon>
    </lineage>
</organism>
<reference evidence="1" key="1">
    <citation type="submission" date="2021-05" db="EMBL/GenBank/DDBJ databases">
        <authorList>
            <person name="Alioto T."/>
            <person name="Alioto T."/>
            <person name="Gomez Garrido J."/>
        </authorList>
    </citation>
    <scope>NUCLEOTIDE SEQUENCE</scope>
</reference>
<proteinExistence type="predicted"/>
<dbReference type="EMBL" id="HBUF01672749">
    <property type="protein sequence ID" value="CAG6790756.1"/>
    <property type="molecule type" value="Transcribed_RNA"/>
</dbReference>
<dbReference type="InterPro" id="IPR019174">
    <property type="entry name" value="NADH_DH_b-subcmplx_su6"/>
</dbReference>
<dbReference type="AlphaFoldDB" id="A0A8D9BV11"/>
<name>A0A8D9BV11_9HEMI</name>
<accession>A0A8D9BV11</accession>
<sequence>MGGGGPKGYRSDTGGIAPMNLEGRMAFERERLFGMTDAERAWRAQFVKDQHLSPHEPVEVPEIYQELYNPIRRFYRAPMDKIQTLLNPRIGEKAAEFTRYAVGKGALMVFGLYCIGYYFKYNTNTWEAHNGVRVYTNKPLLAGR</sequence>
<dbReference type="PANTHER" id="PTHR21106">
    <property type="entry name" value="NADH DEHYDROGENASE [UBIQUINONE] 1 BETA SUBCOMPLEX SUBUNIT 6"/>
    <property type="match status" value="1"/>
</dbReference>
<dbReference type="Pfam" id="PF09782">
    <property type="entry name" value="NDUF_B6"/>
    <property type="match status" value="1"/>
</dbReference>
<dbReference type="GO" id="GO:0006120">
    <property type="term" value="P:mitochondrial electron transport, NADH to ubiquinone"/>
    <property type="evidence" value="ECO:0007669"/>
    <property type="project" value="InterPro"/>
</dbReference>
<protein>
    <recommendedName>
        <fullName evidence="2">NADH dehydrogenase [ubiquinone] 1 beta subcomplex subunit 6</fullName>
    </recommendedName>
</protein>
<evidence type="ECO:0008006" key="2">
    <source>
        <dbReference type="Google" id="ProtNLM"/>
    </source>
</evidence>
<dbReference type="GO" id="GO:0005739">
    <property type="term" value="C:mitochondrion"/>
    <property type="evidence" value="ECO:0007669"/>
    <property type="project" value="GOC"/>
</dbReference>
<evidence type="ECO:0000313" key="1">
    <source>
        <dbReference type="EMBL" id="CAG6790756.1"/>
    </source>
</evidence>
<dbReference type="PANTHER" id="PTHR21106:SF2">
    <property type="entry name" value="NADH DEHYDROGENASE [UBIQUINONE] 1 BETA SUBCOMPLEX SUBUNIT 6"/>
    <property type="match status" value="1"/>
</dbReference>